<organism evidence="4 5">
    <name type="scientific">Lacunisphaera limnophila</name>
    <dbReference type="NCBI Taxonomy" id="1838286"/>
    <lineage>
        <taxon>Bacteria</taxon>
        <taxon>Pseudomonadati</taxon>
        <taxon>Verrucomicrobiota</taxon>
        <taxon>Opitutia</taxon>
        <taxon>Opitutales</taxon>
        <taxon>Opitutaceae</taxon>
        <taxon>Lacunisphaera</taxon>
    </lineage>
</organism>
<feature type="transmembrane region" description="Helical" evidence="2">
    <location>
        <begin position="14"/>
        <end position="35"/>
    </location>
</feature>
<keyword evidence="2" id="KW-1133">Transmembrane helix</keyword>
<dbReference type="AlphaFoldDB" id="A0A1D8ASC2"/>
<dbReference type="PROSITE" id="PS51782">
    <property type="entry name" value="LYSM"/>
    <property type="match status" value="1"/>
</dbReference>
<keyword evidence="2" id="KW-0812">Transmembrane</keyword>
<evidence type="ECO:0000313" key="4">
    <source>
        <dbReference type="EMBL" id="AOS43766.1"/>
    </source>
</evidence>
<feature type="domain" description="LysM" evidence="3">
    <location>
        <begin position="128"/>
        <end position="172"/>
    </location>
</feature>
<dbReference type="CDD" id="cd00118">
    <property type="entry name" value="LysM"/>
    <property type="match status" value="1"/>
</dbReference>
<dbReference type="InterPro" id="IPR018392">
    <property type="entry name" value="LysM"/>
</dbReference>
<dbReference type="RefSeq" id="WP_083270087.1">
    <property type="nucleotide sequence ID" value="NZ_CP016094.1"/>
</dbReference>
<keyword evidence="2" id="KW-0472">Membrane</keyword>
<proteinExistence type="predicted"/>
<feature type="region of interest" description="Disordered" evidence="1">
    <location>
        <begin position="156"/>
        <end position="175"/>
    </location>
</feature>
<evidence type="ECO:0000256" key="1">
    <source>
        <dbReference type="SAM" id="MobiDB-lite"/>
    </source>
</evidence>
<dbReference type="InterPro" id="IPR036779">
    <property type="entry name" value="LysM_dom_sf"/>
</dbReference>
<evidence type="ECO:0000313" key="5">
    <source>
        <dbReference type="Proteomes" id="UP000095228"/>
    </source>
</evidence>
<dbReference type="Gene3D" id="3.10.350.10">
    <property type="entry name" value="LysM domain"/>
    <property type="match status" value="1"/>
</dbReference>
<evidence type="ECO:0000256" key="2">
    <source>
        <dbReference type="SAM" id="Phobius"/>
    </source>
</evidence>
<dbReference type="EMBL" id="CP016094">
    <property type="protein sequence ID" value="AOS43766.1"/>
    <property type="molecule type" value="Genomic_DNA"/>
</dbReference>
<gene>
    <name evidence="4" type="ORF">Verru16b_00822</name>
</gene>
<dbReference type="SUPFAM" id="SSF54106">
    <property type="entry name" value="LysM domain"/>
    <property type="match status" value="1"/>
</dbReference>
<evidence type="ECO:0000259" key="3">
    <source>
        <dbReference type="PROSITE" id="PS51782"/>
    </source>
</evidence>
<reference evidence="4 5" key="1">
    <citation type="submission" date="2016-06" db="EMBL/GenBank/DDBJ databases">
        <title>Three novel species with peptidoglycan cell walls form the new genus Lacunisphaera gen. nov. in the family Opitutaceae of the verrucomicrobial subdivision 4.</title>
        <authorList>
            <person name="Rast P."/>
            <person name="Gloeckner I."/>
            <person name="Jogler M."/>
            <person name="Boedeker C."/>
            <person name="Jeske O."/>
            <person name="Wiegand S."/>
            <person name="Reinhardt R."/>
            <person name="Schumann P."/>
            <person name="Rohde M."/>
            <person name="Spring S."/>
            <person name="Gloeckner F.O."/>
            <person name="Jogler C."/>
        </authorList>
    </citation>
    <scope>NUCLEOTIDE SEQUENCE [LARGE SCALE GENOMIC DNA]</scope>
    <source>
        <strain evidence="4 5">IG16b</strain>
    </source>
</reference>
<dbReference type="STRING" id="1838286.Verru16b_00822"/>
<name>A0A1D8ASC2_9BACT</name>
<feature type="compositionally biased region" description="Basic residues" evidence="1">
    <location>
        <begin position="166"/>
        <end position="175"/>
    </location>
</feature>
<dbReference type="KEGG" id="obg:Verru16b_00822"/>
<dbReference type="OrthoDB" id="193481at2"/>
<protein>
    <submittedName>
        <fullName evidence="4">LysM domain protein</fullName>
    </submittedName>
</protein>
<accession>A0A1D8ASC2</accession>
<dbReference type="SMART" id="SM00257">
    <property type="entry name" value="LysM"/>
    <property type="match status" value="1"/>
</dbReference>
<dbReference type="Pfam" id="PF01476">
    <property type="entry name" value="LysM"/>
    <property type="match status" value="1"/>
</dbReference>
<dbReference type="Proteomes" id="UP000095228">
    <property type="component" value="Chromosome"/>
</dbReference>
<sequence length="175" mass="18065">MDTLSRDSSSSSNVLPLVGVIAGALGLILAIVALVKLSTLQKTVAAHDLEIPKIVTIEGDLRAATAKSETDLRGLREGVQNALTQVGTEIGTLRAQITKVEEAQKAKAAAPAGKGGAAAPTGVLNADGTYTIGSGDTFAKIARKFAVKMDAIEAENPGLDPTKLRVGQKIRIPKK</sequence>
<keyword evidence="5" id="KW-1185">Reference proteome</keyword>